<feature type="compositionally biased region" description="Polar residues" evidence="4">
    <location>
        <begin position="270"/>
        <end position="281"/>
    </location>
</feature>
<feature type="coiled-coil region" evidence="3">
    <location>
        <begin position="1569"/>
        <end position="1621"/>
    </location>
</feature>
<feature type="coiled-coil region" evidence="3">
    <location>
        <begin position="1484"/>
        <end position="1536"/>
    </location>
</feature>
<feature type="compositionally biased region" description="Basic and acidic residues" evidence="4">
    <location>
        <begin position="1391"/>
        <end position="1400"/>
    </location>
</feature>
<keyword evidence="1 3" id="KW-0175">Coiled coil</keyword>
<evidence type="ECO:0000313" key="7">
    <source>
        <dbReference type="Proteomes" id="UP001163046"/>
    </source>
</evidence>
<dbReference type="Pfam" id="PF14915">
    <property type="entry name" value="CCDC144C"/>
    <property type="match status" value="1"/>
</dbReference>
<feature type="repeat" description="ANK" evidence="2">
    <location>
        <begin position="204"/>
        <end position="236"/>
    </location>
</feature>
<dbReference type="PANTHER" id="PTHR24147:SF53">
    <property type="entry name" value="ANKYRIN REPEAT DOMAIN 26"/>
    <property type="match status" value="1"/>
</dbReference>
<dbReference type="OrthoDB" id="366390at2759"/>
<protein>
    <submittedName>
        <fullName evidence="6">Ankyrin repeat domain-containing protein 7</fullName>
    </submittedName>
</protein>
<feature type="region of interest" description="Disordered" evidence="4">
    <location>
        <begin position="313"/>
        <end position="873"/>
    </location>
</feature>
<dbReference type="Proteomes" id="UP001163046">
    <property type="component" value="Unassembled WGS sequence"/>
</dbReference>
<feature type="repeat" description="ANK" evidence="2">
    <location>
        <begin position="72"/>
        <end position="104"/>
    </location>
</feature>
<feature type="compositionally biased region" description="Basic and acidic residues" evidence="4">
    <location>
        <begin position="768"/>
        <end position="873"/>
    </location>
</feature>
<dbReference type="SMART" id="SM00248">
    <property type="entry name" value="ANK"/>
    <property type="match status" value="6"/>
</dbReference>
<feature type="compositionally biased region" description="Polar residues" evidence="4">
    <location>
        <begin position="526"/>
        <end position="540"/>
    </location>
</feature>
<feature type="compositionally biased region" description="Basic and acidic residues" evidence="4">
    <location>
        <begin position="699"/>
        <end position="738"/>
    </location>
</feature>
<evidence type="ECO:0000256" key="4">
    <source>
        <dbReference type="SAM" id="MobiDB-lite"/>
    </source>
</evidence>
<comment type="caution">
    <text evidence="6">The sequence shown here is derived from an EMBL/GenBank/DDBJ whole genome shotgun (WGS) entry which is preliminary data.</text>
</comment>
<evidence type="ECO:0000259" key="5">
    <source>
        <dbReference type="Pfam" id="PF14915"/>
    </source>
</evidence>
<feature type="compositionally biased region" description="Basic and acidic residues" evidence="4">
    <location>
        <begin position="1179"/>
        <end position="1188"/>
    </location>
</feature>
<feature type="compositionally biased region" description="Basic and acidic residues" evidence="4">
    <location>
        <begin position="586"/>
        <end position="607"/>
    </location>
</feature>
<feature type="compositionally biased region" description="Low complexity" evidence="4">
    <location>
        <begin position="352"/>
        <end position="368"/>
    </location>
</feature>
<evidence type="ECO:0000256" key="3">
    <source>
        <dbReference type="SAM" id="Coils"/>
    </source>
</evidence>
<feature type="compositionally biased region" description="Acidic residues" evidence="4">
    <location>
        <begin position="488"/>
        <end position="498"/>
    </location>
</feature>
<dbReference type="EMBL" id="MU827344">
    <property type="protein sequence ID" value="KAJ7352869.1"/>
    <property type="molecule type" value="Genomic_DNA"/>
</dbReference>
<feature type="compositionally biased region" description="Polar residues" evidence="4">
    <location>
        <begin position="1401"/>
        <end position="1411"/>
    </location>
</feature>
<keyword evidence="7" id="KW-1185">Reference proteome</keyword>
<dbReference type="InterPro" id="IPR002110">
    <property type="entry name" value="Ankyrin_rpt"/>
</dbReference>
<feature type="region of interest" description="Disordered" evidence="4">
    <location>
        <begin position="1117"/>
        <end position="1270"/>
    </location>
</feature>
<dbReference type="PROSITE" id="PS50297">
    <property type="entry name" value="ANK_REP_REGION"/>
    <property type="match status" value="5"/>
</dbReference>
<feature type="compositionally biased region" description="Polar residues" evidence="4">
    <location>
        <begin position="369"/>
        <end position="396"/>
    </location>
</feature>
<gene>
    <name evidence="6" type="primary">ANKRD7</name>
    <name evidence="6" type="ORF">OS493_033132</name>
</gene>
<dbReference type="PROSITE" id="PS50088">
    <property type="entry name" value="ANK_REPEAT"/>
    <property type="match status" value="5"/>
</dbReference>
<evidence type="ECO:0000256" key="1">
    <source>
        <dbReference type="ARBA" id="ARBA00023054"/>
    </source>
</evidence>
<feature type="compositionally biased region" description="Basic and acidic residues" evidence="4">
    <location>
        <begin position="1195"/>
        <end position="1204"/>
    </location>
</feature>
<feature type="compositionally biased region" description="Basic and acidic residues" evidence="4">
    <location>
        <begin position="746"/>
        <end position="761"/>
    </location>
</feature>
<feature type="compositionally biased region" description="Acidic residues" evidence="4">
    <location>
        <begin position="613"/>
        <end position="626"/>
    </location>
</feature>
<keyword evidence="2" id="KW-0040">ANK repeat</keyword>
<feature type="region of interest" description="Disordered" evidence="4">
    <location>
        <begin position="957"/>
        <end position="1003"/>
    </location>
</feature>
<feature type="compositionally biased region" description="Basic and acidic residues" evidence="4">
    <location>
        <begin position="399"/>
        <end position="408"/>
    </location>
</feature>
<evidence type="ECO:0000313" key="6">
    <source>
        <dbReference type="EMBL" id="KAJ7352869.1"/>
    </source>
</evidence>
<feature type="compositionally biased region" description="Acidic residues" evidence="4">
    <location>
        <begin position="1214"/>
        <end position="1223"/>
    </location>
</feature>
<proteinExistence type="predicted"/>
<feature type="compositionally biased region" description="Acidic residues" evidence="4">
    <location>
        <begin position="675"/>
        <end position="684"/>
    </location>
</feature>
<feature type="compositionally biased region" description="Polar residues" evidence="4">
    <location>
        <begin position="637"/>
        <end position="654"/>
    </location>
</feature>
<reference evidence="6" key="1">
    <citation type="submission" date="2023-01" db="EMBL/GenBank/DDBJ databases">
        <title>Genome assembly of the deep-sea coral Lophelia pertusa.</title>
        <authorList>
            <person name="Herrera S."/>
            <person name="Cordes E."/>
        </authorList>
    </citation>
    <scope>NUCLEOTIDE SEQUENCE</scope>
    <source>
        <strain evidence="6">USNM1676648</strain>
        <tissue evidence="6">Polyp</tissue>
    </source>
</reference>
<name>A0A9W9YKG2_9CNID</name>
<feature type="repeat" description="ANK" evidence="2">
    <location>
        <begin position="138"/>
        <end position="170"/>
    </location>
</feature>
<dbReference type="InterPro" id="IPR036770">
    <property type="entry name" value="Ankyrin_rpt-contain_sf"/>
</dbReference>
<dbReference type="Pfam" id="PF13637">
    <property type="entry name" value="Ank_4"/>
    <property type="match status" value="1"/>
</dbReference>
<dbReference type="Gene3D" id="1.25.40.20">
    <property type="entry name" value="Ankyrin repeat-containing domain"/>
    <property type="match status" value="2"/>
</dbReference>
<feature type="compositionally biased region" description="Polar residues" evidence="4">
    <location>
        <begin position="1256"/>
        <end position="1270"/>
    </location>
</feature>
<dbReference type="InterPro" id="IPR018247">
    <property type="entry name" value="EF_Hand_1_Ca_BS"/>
</dbReference>
<feature type="compositionally biased region" description="Low complexity" evidence="4">
    <location>
        <begin position="566"/>
        <end position="585"/>
    </location>
</feature>
<feature type="repeat" description="ANK" evidence="2">
    <location>
        <begin position="171"/>
        <end position="203"/>
    </location>
</feature>
<dbReference type="InterPro" id="IPR050657">
    <property type="entry name" value="Ankyrin_repeat_domain"/>
</dbReference>
<feature type="compositionally biased region" description="Polar residues" evidence="4">
    <location>
        <begin position="438"/>
        <end position="448"/>
    </location>
</feature>
<feature type="region of interest" description="Disordered" evidence="4">
    <location>
        <begin position="1391"/>
        <end position="1411"/>
    </location>
</feature>
<organism evidence="6 7">
    <name type="scientific">Desmophyllum pertusum</name>
    <dbReference type="NCBI Taxonomy" id="174260"/>
    <lineage>
        <taxon>Eukaryota</taxon>
        <taxon>Metazoa</taxon>
        <taxon>Cnidaria</taxon>
        <taxon>Anthozoa</taxon>
        <taxon>Hexacorallia</taxon>
        <taxon>Scleractinia</taxon>
        <taxon>Caryophylliina</taxon>
        <taxon>Caryophylliidae</taxon>
        <taxon>Desmophyllum</taxon>
    </lineage>
</organism>
<evidence type="ECO:0000256" key="2">
    <source>
        <dbReference type="PROSITE-ProRule" id="PRU00023"/>
    </source>
</evidence>
<accession>A0A9W9YKG2</accession>
<dbReference type="Pfam" id="PF12796">
    <property type="entry name" value="Ank_2"/>
    <property type="match status" value="2"/>
</dbReference>
<feature type="compositionally biased region" description="Acidic residues" evidence="4">
    <location>
        <begin position="541"/>
        <end position="561"/>
    </location>
</feature>
<sequence>MSGLKKFFKKKGPNAKNTLSTEDLSDAASLASGYSISKDKDLPKLHKAVWSGDLSKVKQLSKKGDINQLDRENRTALHLACAQGKEDIIKFLLTSNAKTNLCDNYGRTPLMKVVECQFLECSKILLEHGAQANVVDVNNSTSLHLAAANGDIDVAVLLLEREAKVDAQDKEGFSPLHVASSLGNLDFVNFLINERAKIDEVDAHGRSALMTAASEGHIGIVRLFLQHNANTELKDSQGWKASDHAVIHGHHSVSNIIEEYEEQQERARSQAKSAASNQATPNKRVEFSGFLGSGTTTNDVDFSFGGLPVADEGGYNSASAKEEDSASHRSGGDSWDSSGDDDDDNMFESKAKPASAKPSLLAALNKSSQQVTRSTSDVSTQSAKSSSRIPVKSSVTKPEPVHESKPTGREASAPSRIPVVTGETQSPTPAKKPVMTGASPTNSQQSTPTKRKLPTPGGVGQVAKEPPQTRTVQKEESRPQSMPREMTEDQDSEGEISDTDVLAALSGGGNTKLSKPGTGLKAPVKQNENNLDFSLTSSGGEENDDEDLSFSEPPLDDEDDEPLTRPSSDLGSSVSSVSDPDVSGMSDKEGAKKDSQQKADKPDKPVKAADGSQSEDEDGSAWDSSDDLLPSDGPDTTRGSSLFGTRSPLPTNTAGDVKGEKKTASSPRKSGANDSDSEATETESEWEKERALKKAKGKALHDRGKDEDELEKERETQRMMEWEQERKEKEEALARELQAELELEMEMERKEREEDERRRREEEEEEENERKLKEENERRRRTEENNERKRREEEKRERERQEEEEERLKREERQRERDEREKEDKLERELRQKEEERFELERQQEEERRRREKELQRIKQQNEQDMRTFELRKEQELERQMRLKEEDMERQKREYEERLERERIAMEEQRAKEAEELLQKQRTADEEADLLLQAYRQKQEELLEKERRFEEEMIQRERELEEKEKKREEQERIAVQDAVTFEQKDPSYSAAPLGGDPPGQSKELEELEEWKRMYEMNVDKEKTALEDAVRKRKEEEQKADDAAAKLRQIQQEEDLKRIEGALRHRRQGEEVKEAERKLKRLEAEEQAVQTKKEIEQLHVKDLEAQKNRLDQEASTKLAELNNRHRRAELEHKSRQILEERDELSATFEATRQRTTELNQSPQVSLLSPDKRLSIVSLGSERDHGEKGRNPGAGHNMKDTEKRNGEQPLTNGFVDEGDWSESSEEDRQGRYSPLVSMAMSGTNTKPPTGISPPRAQSPFNKASTPLNTTGGALGTSLNGSFALQDSQSFARLQEALRDSKRQVDKQRERIVALETSRKQMGSDLAELQEKVEALTKEKSESERLKMEVEAAYRTLQYKHDQESEARRVSDALLNQLKEQITRSEEKLAKELENRQNAEVQKRQQQTDNKSLRNNLQQLQSDVRDLKRALAEEQDAGAAQSQLLEEERHKNEALLEQSRHHSLQKSEALYQLEAVDQTRKSYEASSGSLREELRAAQVELADTKARLEATKASMGKEITLLKEKLQKKADKVAKSEEALLQTRADFDSHLASGRNEHAQISSKLESVTHTRTRLDAEISSLRSRLEKSDKELERASVGRVEAERQAQNLRDELYQAKLRLEKETSSLKETNKGLMVKLESAETKASSLDIEVRAISTIIAFSCVTIVPLPPSLSYQTLLAF</sequence>
<feature type="region of interest" description="Disordered" evidence="4">
    <location>
        <begin position="261"/>
        <end position="281"/>
    </location>
</feature>
<dbReference type="SUPFAM" id="SSF48403">
    <property type="entry name" value="Ankyrin repeat"/>
    <property type="match status" value="1"/>
</dbReference>
<feature type="repeat" description="ANK" evidence="2">
    <location>
        <begin position="105"/>
        <end position="137"/>
    </location>
</feature>
<feature type="compositionally biased region" description="Basic and acidic residues" evidence="4">
    <location>
        <begin position="320"/>
        <end position="331"/>
    </location>
</feature>
<feature type="compositionally biased region" description="Polar residues" evidence="4">
    <location>
        <begin position="1155"/>
        <end position="1165"/>
    </location>
</feature>
<dbReference type="PROSITE" id="PS00018">
    <property type="entry name" value="EF_HAND_1"/>
    <property type="match status" value="1"/>
</dbReference>
<feature type="domain" description="CCDC144C-like coiled-coil" evidence="5">
    <location>
        <begin position="1359"/>
        <end position="1654"/>
    </location>
</feature>
<dbReference type="InterPro" id="IPR039497">
    <property type="entry name" value="CC144C-like_CC_dom"/>
</dbReference>
<dbReference type="PANTHER" id="PTHR24147">
    <property type="entry name" value="ANKYRIN REPEAT DOMAIN 36-RELATED"/>
    <property type="match status" value="1"/>
</dbReference>
<feature type="compositionally biased region" description="Basic and acidic residues" evidence="4">
    <location>
        <begin position="957"/>
        <end position="974"/>
    </location>
</feature>
<feature type="compositionally biased region" description="Basic and acidic residues" evidence="4">
    <location>
        <begin position="1127"/>
        <end position="1138"/>
    </location>
</feature>